<gene>
    <name evidence="1" type="ORF">LKD47_10135</name>
</gene>
<sequence length="87" mass="9294">MGNRDNFGKCRSCGQQVIWIKTVAGKNMPCNPQLVTYRQGNGKEKIVTPNGEVLSGELVGAGTQDATGVGYISHFATCPNAASHRKK</sequence>
<dbReference type="Proteomes" id="UP001198893">
    <property type="component" value="Unassembled WGS sequence"/>
</dbReference>
<dbReference type="RefSeq" id="WP_022503240.1">
    <property type="nucleotide sequence ID" value="NZ_JAJEQW010000010.1"/>
</dbReference>
<evidence type="ECO:0000313" key="2">
    <source>
        <dbReference type="Proteomes" id="UP001198893"/>
    </source>
</evidence>
<dbReference type="EMBL" id="JAJEQW010000010">
    <property type="protein sequence ID" value="MCC2242655.1"/>
    <property type="molecule type" value="Genomic_DNA"/>
</dbReference>
<protein>
    <submittedName>
        <fullName evidence="1">Uncharacterized protein</fullName>
    </submittedName>
</protein>
<organism evidence="1 2">
    <name type="scientific">Roseburia amylophila</name>
    <dbReference type="NCBI Taxonomy" id="2981794"/>
    <lineage>
        <taxon>Bacteria</taxon>
        <taxon>Bacillati</taxon>
        <taxon>Bacillota</taxon>
        <taxon>Clostridia</taxon>
        <taxon>Lachnospirales</taxon>
        <taxon>Lachnospiraceae</taxon>
        <taxon>Roseburia</taxon>
    </lineage>
</organism>
<dbReference type="AlphaFoldDB" id="A0AAW4WKK1"/>
<evidence type="ECO:0000313" key="1">
    <source>
        <dbReference type="EMBL" id="MCC2242655.1"/>
    </source>
</evidence>
<comment type="caution">
    <text evidence="1">The sequence shown here is derived from an EMBL/GenBank/DDBJ whole genome shotgun (WGS) entry which is preliminary data.</text>
</comment>
<accession>A0AAW4WKK1</accession>
<name>A0AAW4WKK1_9FIRM</name>
<reference evidence="1" key="1">
    <citation type="submission" date="2021-10" db="EMBL/GenBank/DDBJ databases">
        <title>Anaerobic single-cell dispensing facilitates the cultivation of human gut bacteria.</title>
        <authorList>
            <person name="Afrizal A."/>
        </authorList>
    </citation>
    <scope>NUCLEOTIDE SEQUENCE</scope>
    <source>
        <strain evidence="1">CLA-AA-H204</strain>
    </source>
</reference>
<proteinExistence type="predicted"/>